<dbReference type="Proteomes" id="UP000318294">
    <property type="component" value="Unassembled WGS sequence"/>
</dbReference>
<comment type="caution">
    <text evidence="1">The sequence shown here is derived from an EMBL/GenBank/DDBJ whole genome shotgun (WGS) entry which is preliminary data.</text>
</comment>
<protein>
    <submittedName>
        <fullName evidence="1">Uncharacterized protein</fullName>
    </submittedName>
</protein>
<proteinExistence type="predicted"/>
<evidence type="ECO:0000313" key="2">
    <source>
        <dbReference type="Proteomes" id="UP000318294"/>
    </source>
</evidence>
<keyword evidence="2" id="KW-1185">Reference proteome</keyword>
<reference evidence="1 2" key="1">
    <citation type="submission" date="2019-07" db="EMBL/GenBank/DDBJ databases">
        <title>Tepidimonas charontis SPSP-6 draft genome.</title>
        <authorList>
            <person name="Da Costa M.S."/>
            <person name="Froufe H.J.C."/>
            <person name="Egas C."/>
            <person name="Albuquerque L."/>
        </authorList>
    </citation>
    <scope>NUCLEOTIDE SEQUENCE [LARGE SCALE GENOMIC DNA]</scope>
    <source>
        <strain evidence="1 2">SPSP-6</strain>
    </source>
</reference>
<accession>A0A554XH18</accession>
<name>A0A554XH18_9BURK</name>
<dbReference type="AlphaFoldDB" id="A0A554XH18"/>
<gene>
    <name evidence="1" type="ORF">Tchar_00919</name>
</gene>
<dbReference type="RefSeq" id="WP_161595451.1">
    <property type="nucleotide sequence ID" value="NZ_VJON01000010.1"/>
</dbReference>
<organism evidence="1 2">
    <name type="scientific">Tepidimonas charontis</name>
    <dbReference type="NCBI Taxonomy" id="2267262"/>
    <lineage>
        <taxon>Bacteria</taxon>
        <taxon>Pseudomonadati</taxon>
        <taxon>Pseudomonadota</taxon>
        <taxon>Betaproteobacteria</taxon>
        <taxon>Burkholderiales</taxon>
        <taxon>Tepidimonas</taxon>
    </lineage>
</organism>
<dbReference type="EMBL" id="VJON01000010">
    <property type="protein sequence ID" value="TSE35130.1"/>
    <property type="molecule type" value="Genomic_DNA"/>
</dbReference>
<sequence>MNSFLHVFVVEIDGKLVSIEAVESEHADIAGILDDAASDDPCTAEG</sequence>
<evidence type="ECO:0000313" key="1">
    <source>
        <dbReference type="EMBL" id="TSE35130.1"/>
    </source>
</evidence>